<accession>A0A0D2M819</accession>
<dbReference type="EMBL" id="KN817578">
    <property type="protein sequence ID" value="KJA19428.1"/>
    <property type="molecule type" value="Genomic_DNA"/>
</dbReference>
<organism evidence="2 3">
    <name type="scientific">Hypholoma sublateritium (strain FD-334 SS-4)</name>
    <dbReference type="NCBI Taxonomy" id="945553"/>
    <lineage>
        <taxon>Eukaryota</taxon>
        <taxon>Fungi</taxon>
        <taxon>Dikarya</taxon>
        <taxon>Basidiomycota</taxon>
        <taxon>Agaricomycotina</taxon>
        <taxon>Agaricomycetes</taxon>
        <taxon>Agaricomycetidae</taxon>
        <taxon>Agaricales</taxon>
        <taxon>Agaricineae</taxon>
        <taxon>Strophariaceae</taxon>
        <taxon>Hypholoma</taxon>
    </lineage>
</organism>
<dbReference type="Proteomes" id="UP000054270">
    <property type="component" value="Unassembled WGS sequence"/>
</dbReference>
<feature type="compositionally biased region" description="Polar residues" evidence="1">
    <location>
        <begin position="101"/>
        <end position="112"/>
    </location>
</feature>
<evidence type="ECO:0000256" key="1">
    <source>
        <dbReference type="SAM" id="MobiDB-lite"/>
    </source>
</evidence>
<keyword evidence="3" id="KW-1185">Reference proteome</keyword>
<evidence type="ECO:0000313" key="3">
    <source>
        <dbReference type="Proteomes" id="UP000054270"/>
    </source>
</evidence>
<sequence length="204" mass="21891">MTLSFVARRLTSASSTPPRLSAVRPPVPPLLRAFTARRDSHPSYLCAVQQRQVLLLHISTATYFPTAVRRSAPTALRAVAVGPGKAPVGVAGDPRPGERSVSASPSFLSTTGPFRVTHSRAPVARNRIFAQRLPGRPSSLKSMPPRALAACRSAALAHAYTLYSTPLRAHRAPPPPSHAPHPSLEDATFRYWGAQTQRRAPAAC</sequence>
<dbReference type="AlphaFoldDB" id="A0A0D2M819"/>
<feature type="region of interest" description="Disordered" evidence="1">
    <location>
        <begin position="89"/>
        <end position="114"/>
    </location>
</feature>
<name>A0A0D2M819_HYPSF</name>
<evidence type="ECO:0000313" key="2">
    <source>
        <dbReference type="EMBL" id="KJA19428.1"/>
    </source>
</evidence>
<gene>
    <name evidence="2" type="ORF">HYPSUDRAFT_204643</name>
</gene>
<protein>
    <submittedName>
        <fullName evidence="2">Uncharacterized protein</fullName>
    </submittedName>
</protein>
<reference evidence="3" key="1">
    <citation type="submission" date="2014-04" db="EMBL/GenBank/DDBJ databases">
        <title>Evolutionary Origins and Diversification of the Mycorrhizal Mutualists.</title>
        <authorList>
            <consortium name="DOE Joint Genome Institute"/>
            <consortium name="Mycorrhizal Genomics Consortium"/>
            <person name="Kohler A."/>
            <person name="Kuo A."/>
            <person name="Nagy L.G."/>
            <person name="Floudas D."/>
            <person name="Copeland A."/>
            <person name="Barry K.W."/>
            <person name="Cichocki N."/>
            <person name="Veneault-Fourrey C."/>
            <person name="LaButti K."/>
            <person name="Lindquist E.A."/>
            <person name="Lipzen A."/>
            <person name="Lundell T."/>
            <person name="Morin E."/>
            <person name="Murat C."/>
            <person name="Riley R."/>
            <person name="Ohm R."/>
            <person name="Sun H."/>
            <person name="Tunlid A."/>
            <person name="Henrissat B."/>
            <person name="Grigoriev I.V."/>
            <person name="Hibbett D.S."/>
            <person name="Martin F."/>
        </authorList>
    </citation>
    <scope>NUCLEOTIDE SEQUENCE [LARGE SCALE GENOMIC DNA]</scope>
    <source>
        <strain evidence="3">FD-334 SS-4</strain>
    </source>
</reference>
<proteinExistence type="predicted"/>